<dbReference type="RefSeq" id="WP_158061316.1">
    <property type="nucleotide sequence ID" value="NZ_CP044427.1"/>
</dbReference>
<dbReference type="OrthoDB" id="3638028at2"/>
<dbReference type="GO" id="GO:0016773">
    <property type="term" value="F:phosphotransferase activity, alcohol group as acceptor"/>
    <property type="evidence" value="ECO:0007669"/>
    <property type="project" value="InterPro"/>
</dbReference>
<dbReference type="AlphaFoldDB" id="A0A5J6V4M1"/>
<dbReference type="Pfam" id="PF04655">
    <property type="entry name" value="APH_6_hur"/>
    <property type="match status" value="1"/>
</dbReference>
<dbReference type="InterPro" id="IPR006748">
    <property type="entry name" value="NH2Glyco/OHUrea_AB-resist_kin"/>
</dbReference>
<evidence type="ECO:0000313" key="2">
    <source>
        <dbReference type="Proteomes" id="UP000326546"/>
    </source>
</evidence>
<keyword evidence="1" id="KW-0808">Transferase</keyword>
<dbReference type="SUPFAM" id="SSF56112">
    <property type="entry name" value="Protein kinase-like (PK-like)"/>
    <property type="match status" value="1"/>
</dbReference>
<name>A0A5J6V4M1_9MICO</name>
<dbReference type="GO" id="GO:0019748">
    <property type="term" value="P:secondary metabolic process"/>
    <property type="evidence" value="ECO:0007669"/>
    <property type="project" value="InterPro"/>
</dbReference>
<gene>
    <name evidence="1" type="ORF">FY030_09640</name>
</gene>
<dbReference type="KEGG" id="serw:FY030_09640"/>
<keyword evidence="2" id="KW-1185">Reference proteome</keyword>
<reference evidence="1 2" key="1">
    <citation type="submission" date="2019-09" db="EMBL/GenBank/DDBJ databases">
        <title>Serinicoccus pratensis sp. nov., isolated from meadow soil.</title>
        <authorList>
            <person name="Zhang W."/>
        </authorList>
    </citation>
    <scope>NUCLEOTIDE SEQUENCE [LARGE SCALE GENOMIC DNA]</scope>
    <source>
        <strain evidence="1 2">W204</strain>
    </source>
</reference>
<sequence>MAWSLTPADLPAQLVRDLTGRPVDAEQDVAPSTGRGSRVTRAARVDGDTWLAQLPRTVADAMDRWQLTPDPATPLRSGYTAVVIPVWRPRGDAGVLKVGWPHPEADHEHLALRAWAGAGAVQLLAADPASATLLLERLEADRDLTSGSVLGTTETLGHLARLLDRPAPPWAPRLSVHLAGLVAQLDRFAADPGSARAFPRRMVQQATSIARDLLSEGGGSAAGEGPHPLDARLVHTDLHQGNALWRPDPGEWVAIDPKAMAADPHWALAPALWDRWEDVLAAHDARAHLQLRIGLLCDAAGLDEDRARAMTILRLVHSAVHAARTGGPDAAEWADKAVTIVKAAQPG</sequence>
<dbReference type="EMBL" id="CP044427">
    <property type="protein sequence ID" value="QFG68930.1"/>
    <property type="molecule type" value="Genomic_DNA"/>
</dbReference>
<evidence type="ECO:0000313" key="1">
    <source>
        <dbReference type="EMBL" id="QFG68930.1"/>
    </source>
</evidence>
<dbReference type="GO" id="GO:0016301">
    <property type="term" value="F:kinase activity"/>
    <property type="evidence" value="ECO:0007669"/>
    <property type="project" value="UniProtKB-KW"/>
</dbReference>
<proteinExistence type="predicted"/>
<organism evidence="1 2">
    <name type="scientific">Ornithinimicrobium pratense</name>
    <dbReference type="NCBI Taxonomy" id="2593973"/>
    <lineage>
        <taxon>Bacteria</taxon>
        <taxon>Bacillati</taxon>
        <taxon>Actinomycetota</taxon>
        <taxon>Actinomycetes</taxon>
        <taxon>Micrococcales</taxon>
        <taxon>Ornithinimicrobiaceae</taxon>
        <taxon>Ornithinimicrobium</taxon>
    </lineage>
</organism>
<accession>A0A5J6V4M1</accession>
<dbReference type="Proteomes" id="UP000326546">
    <property type="component" value="Chromosome"/>
</dbReference>
<protein>
    <submittedName>
        <fullName evidence="1">Kinase</fullName>
    </submittedName>
</protein>
<dbReference type="InterPro" id="IPR011009">
    <property type="entry name" value="Kinase-like_dom_sf"/>
</dbReference>
<keyword evidence="1" id="KW-0418">Kinase</keyword>